<evidence type="ECO:0000313" key="3">
    <source>
        <dbReference type="Proteomes" id="UP000290365"/>
    </source>
</evidence>
<dbReference type="OrthoDB" id="159106at2"/>
<sequence>MDHHDHVSLLRKGIPTPGGTWADLGSGGGAFTLALADLLGPQAQIYSVDKDRSSLAAQEGAMRSAFPSANVRYLNADFTRPLDLPPLDGIVMANSLHYVRRKDEILQRIRGYLRPGGHFILVEYNADRGNPWVPYPLSYQTWEKLAQRNGFSETHLLERVPSRFLHGIYSAGSLS</sequence>
<organism evidence="2 3">
    <name type="scientific">Ktedonosporobacter rubrisoli</name>
    <dbReference type="NCBI Taxonomy" id="2509675"/>
    <lineage>
        <taxon>Bacteria</taxon>
        <taxon>Bacillati</taxon>
        <taxon>Chloroflexota</taxon>
        <taxon>Ktedonobacteria</taxon>
        <taxon>Ktedonobacterales</taxon>
        <taxon>Ktedonosporobacteraceae</taxon>
        <taxon>Ktedonosporobacter</taxon>
    </lineage>
</organism>
<dbReference type="KEGG" id="kbs:EPA93_38980"/>
<dbReference type="PANTHER" id="PTHR43861:SF1">
    <property type="entry name" value="TRANS-ACONITATE 2-METHYLTRANSFERASE"/>
    <property type="match status" value="1"/>
</dbReference>
<keyword evidence="2" id="KW-0808">Transferase</keyword>
<dbReference type="EMBL" id="CP035758">
    <property type="protein sequence ID" value="QBD81638.1"/>
    <property type="molecule type" value="Genomic_DNA"/>
</dbReference>
<dbReference type="PANTHER" id="PTHR43861">
    <property type="entry name" value="TRANS-ACONITATE 2-METHYLTRANSFERASE-RELATED"/>
    <property type="match status" value="1"/>
</dbReference>
<accession>A0A4P6K0C6</accession>
<dbReference type="InterPro" id="IPR025714">
    <property type="entry name" value="Methyltranfer_dom"/>
</dbReference>
<dbReference type="Gene3D" id="3.40.50.150">
    <property type="entry name" value="Vaccinia Virus protein VP39"/>
    <property type="match status" value="1"/>
</dbReference>
<name>A0A4P6K0C6_KTERU</name>
<dbReference type="Proteomes" id="UP000290365">
    <property type="component" value="Chromosome"/>
</dbReference>
<dbReference type="Pfam" id="PF13847">
    <property type="entry name" value="Methyltransf_31"/>
    <property type="match status" value="1"/>
</dbReference>
<proteinExistence type="predicted"/>
<reference evidence="2 3" key="1">
    <citation type="submission" date="2019-01" db="EMBL/GenBank/DDBJ databases">
        <title>Ktedonosporobacter rubrisoli SCAWS-G2.</title>
        <authorList>
            <person name="Huang Y."/>
            <person name="Yan B."/>
        </authorList>
    </citation>
    <scope>NUCLEOTIDE SEQUENCE [LARGE SCALE GENOMIC DNA]</scope>
    <source>
        <strain evidence="2 3">SCAWS-G2</strain>
    </source>
</reference>
<dbReference type="GO" id="GO:0032259">
    <property type="term" value="P:methylation"/>
    <property type="evidence" value="ECO:0007669"/>
    <property type="project" value="UniProtKB-KW"/>
</dbReference>
<dbReference type="AlphaFoldDB" id="A0A4P6K0C6"/>
<keyword evidence="2" id="KW-0489">Methyltransferase</keyword>
<gene>
    <name evidence="2" type="ORF">EPA93_38980</name>
</gene>
<dbReference type="RefSeq" id="WP_129892699.1">
    <property type="nucleotide sequence ID" value="NZ_CP035758.1"/>
</dbReference>
<keyword evidence="3" id="KW-1185">Reference proteome</keyword>
<protein>
    <submittedName>
        <fullName evidence="2">Class I SAM-dependent methyltransferase</fullName>
    </submittedName>
</protein>
<evidence type="ECO:0000313" key="2">
    <source>
        <dbReference type="EMBL" id="QBD81638.1"/>
    </source>
</evidence>
<feature type="domain" description="Methyltransferase" evidence="1">
    <location>
        <begin position="20"/>
        <end position="128"/>
    </location>
</feature>
<dbReference type="SUPFAM" id="SSF53335">
    <property type="entry name" value="S-adenosyl-L-methionine-dependent methyltransferases"/>
    <property type="match status" value="1"/>
</dbReference>
<dbReference type="InterPro" id="IPR029063">
    <property type="entry name" value="SAM-dependent_MTases_sf"/>
</dbReference>
<evidence type="ECO:0000259" key="1">
    <source>
        <dbReference type="Pfam" id="PF13847"/>
    </source>
</evidence>
<dbReference type="GO" id="GO:0008168">
    <property type="term" value="F:methyltransferase activity"/>
    <property type="evidence" value="ECO:0007669"/>
    <property type="project" value="UniProtKB-KW"/>
</dbReference>
<dbReference type="CDD" id="cd02440">
    <property type="entry name" value="AdoMet_MTases"/>
    <property type="match status" value="1"/>
</dbReference>